<sequence>MDSTKGGVMVHNGSESSLVVDVKANQVHDPILVYLEEVVHKKSVQAFSQGGDGIFRYQVRFCVSNIDDLLEKIMTEAHSSWYSIHPRAIKMYRALREAY</sequence>
<protein>
    <submittedName>
        <fullName evidence="1">Uncharacterized protein</fullName>
    </submittedName>
</protein>
<evidence type="ECO:0000313" key="1">
    <source>
        <dbReference type="EMBL" id="WMV24760.1"/>
    </source>
</evidence>
<name>A0AAF0TSU0_SOLVR</name>
<dbReference type="Proteomes" id="UP001234989">
    <property type="component" value="Chromosome 4"/>
</dbReference>
<reference evidence="1" key="1">
    <citation type="submission" date="2023-08" db="EMBL/GenBank/DDBJ databases">
        <title>A de novo genome assembly of Solanum verrucosum Schlechtendal, a Mexican diploid species geographically isolated from the other diploid A-genome species in potato relatives.</title>
        <authorList>
            <person name="Hosaka K."/>
        </authorList>
    </citation>
    <scope>NUCLEOTIDE SEQUENCE</scope>
    <source>
        <tissue evidence="1">Young leaves</tissue>
    </source>
</reference>
<gene>
    <name evidence="1" type="ORF">MTR67_018145</name>
</gene>
<proteinExistence type="predicted"/>
<organism evidence="1 2">
    <name type="scientific">Solanum verrucosum</name>
    <dbReference type="NCBI Taxonomy" id="315347"/>
    <lineage>
        <taxon>Eukaryota</taxon>
        <taxon>Viridiplantae</taxon>
        <taxon>Streptophyta</taxon>
        <taxon>Embryophyta</taxon>
        <taxon>Tracheophyta</taxon>
        <taxon>Spermatophyta</taxon>
        <taxon>Magnoliopsida</taxon>
        <taxon>eudicotyledons</taxon>
        <taxon>Gunneridae</taxon>
        <taxon>Pentapetalae</taxon>
        <taxon>asterids</taxon>
        <taxon>lamiids</taxon>
        <taxon>Solanales</taxon>
        <taxon>Solanaceae</taxon>
        <taxon>Solanoideae</taxon>
        <taxon>Solaneae</taxon>
        <taxon>Solanum</taxon>
    </lineage>
</organism>
<evidence type="ECO:0000313" key="2">
    <source>
        <dbReference type="Proteomes" id="UP001234989"/>
    </source>
</evidence>
<keyword evidence="2" id="KW-1185">Reference proteome</keyword>
<dbReference type="EMBL" id="CP133615">
    <property type="protein sequence ID" value="WMV24760.1"/>
    <property type="molecule type" value="Genomic_DNA"/>
</dbReference>
<accession>A0AAF0TSU0</accession>
<dbReference type="AlphaFoldDB" id="A0AAF0TSU0"/>